<dbReference type="SUPFAM" id="SSF56601">
    <property type="entry name" value="beta-lactamase/transpeptidase-like"/>
    <property type="match status" value="1"/>
</dbReference>
<keyword evidence="4" id="KW-0121">Carboxypeptidase</keyword>
<dbReference type="Proteomes" id="UP001216390">
    <property type="component" value="Chromosome"/>
</dbReference>
<dbReference type="GO" id="GO:0009002">
    <property type="term" value="F:serine-type D-Ala-D-Ala carboxypeptidase activity"/>
    <property type="evidence" value="ECO:0007669"/>
    <property type="project" value="UniProtKB-EC"/>
</dbReference>
<feature type="region of interest" description="Disordered" evidence="3">
    <location>
        <begin position="18"/>
        <end position="40"/>
    </location>
</feature>
<protein>
    <submittedName>
        <fullName evidence="4">D-alanyl-D-alanine carboxypeptidase</fullName>
        <ecNumber evidence="4">3.4.16.4</ecNumber>
    </submittedName>
</protein>
<dbReference type="EC" id="3.4.16.4" evidence="4"/>
<accession>A0AAF0BTD6</accession>
<evidence type="ECO:0000256" key="2">
    <source>
        <dbReference type="ARBA" id="ARBA00022801"/>
    </source>
</evidence>
<evidence type="ECO:0000256" key="3">
    <source>
        <dbReference type="SAM" id="MobiDB-lite"/>
    </source>
</evidence>
<dbReference type="GO" id="GO:0000270">
    <property type="term" value="P:peptidoglycan metabolic process"/>
    <property type="evidence" value="ECO:0007669"/>
    <property type="project" value="TreeGrafter"/>
</dbReference>
<reference evidence="4" key="1">
    <citation type="submission" date="2023-01" db="EMBL/GenBank/DDBJ databases">
        <title>The diversity of Class Acidimicrobiia in South China Sea sediment environments and the proposal of Iamia marina sp. nov., a novel species of the genus Iamia.</title>
        <authorList>
            <person name="He Y."/>
            <person name="Tian X."/>
        </authorList>
    </citation>
    <scope>NUCLEOTIDE SEQUENCE</scope>
    <source>
        <strain evidence="4">DSM 19957</strain>
    </source>
</reference>
<evidence type="ECO:0000313" key="5">
    <source>
        <dbReference type="Proteomes" id="UP001216390"/>
    </source>
</evidence>
<name>A0AAF0BTD6_9ACTN</name>
<comment type="similarity">
    <text evidence="1">Belongs to the peptidase S13 family.</text>
</comment>
<dbReference type="Pfam" id="PF02113">
    <property type="entry name" value="Peptidase_S13"/>
    <property type="match status" value="1"/>
</dbReference>
<dbReference type="Gene3D" id="3.50.80.20">
    <property type="entry name" value="D-Ala-D-Ala carboxypeptidase C, peptidase S13"/>
    <property type="match status" value="1"/>
</dbReference>
<evidence type="ECO:0000313" key="4">
    <source>
        <dbReference type="EMBL" id="WCO66637.1"/>
    </source>
</evidence>
<keyword evidence="2 4" id="KW-0378">Hydrolase</keyword>
<dbReference type="Gene3D" id="3.40.710.10">
    <property type="entry name" value="DD-peptidase/beta-lactamase superfamily"/>
    <property type="match status" value="1"/>
</dbReference>
<proteinExistence type="inferred from homology"/>
<dbReference type="PANTHER" id="PTHR30023">
    <property type="entry name" value="D-ALANYL-D-ALANINE CARBOXYPEPTIDASE"/>
    <property type="match status" value="1"/>
</dbReference>
<gene>
    <name evidence="4" type="ORF">PO878_19245</name>
</gene>
<dbReference type="InterPro" id="IPR012338">
    <property type="entry name" value="Beta-lactam/transpept-like"/>
</dbReference>
<dbReference type="EMBL" id="CP116942">
    <property type="protein sequence ID" value="WCO66637.1"/>
    <property type="molecule type" value="Genomic_DNA"/>
</dbReference>
<organism evidence="4 5">
    <name type="scientific">Iamia majanohamensis</name>
    <dbReference type="NCBI Taxonomy" id="467976"/>
    <lineage>
        <taxon>Bacteria</taxon>
        <taxon>Bacillati</taxon>
        <taxon>Actinomycetota</taxon>
        <taxon>Acidimicrobiia</taxon>
        <taxon>Acidimicrobiales</taxon>
        <taxon>Iamiaceae</taxon>
        <taxon>Iamia</taxon>
    </lineage>
</organism>
<dbReference type="AlphaFoldDB" id="A0AAF0BTD6"/>
<sequence>MAVALLAVASLLVAACTGSDDDADTPAATEGTVGSLPDGMVEVMDRDPYGHARWGVLVEPLDEGEPVVSRGAEELFGMGSNTKLYTVGTYLDAVGADHRITTPVHQQGDDLVLVGMGDLVMGGRDAGADQLGYSIPPQPDAGLLPGTKPAPGDPLAGLDDLAGQVAAAGVTEVPGDVVVDDRLFEPWSTQGATISPIVVNDNLVAVEATPAEEGQPPTLRVVPETAAFTVENRATTGAAGGDTTVALAPAETDVEGDPEGSTLVLSGEVPADAEPFLTVFDVPDPASFARTLFIEALQRAGVAVAADPTAGNDTGDLAPFGSEPGDPVATLTGPTSAQVATLIWKISFNVGANLLTCLLAVEGGSTECTDGLAAVHDRLGDIDVADEEVWMLNGAGAEFSSTTPEAMVAWLRWMRDQDWGEDLEQMLPIMGVDGSLGLSQQDTPSTGRIQAKTGTWAGGDPGTGDLLLPGLGLAGFMQGPDGRDHVFAVYMNGATFPGDPGEAVLRSTFDMSDVAAALQQALPEA</sequence>
<dbReference type="RefSeq" id="WP_272736160.1">
    <property type="nucleotide sequence ID" value="NZ_CP116942.1"/>
</dbReference>
<keyword evidence="5" id="KW-1185">Reference proteome</keyword>
<evidence type="ECO:0000256" key="1">
    <source>
        <dbReference type="ARBA" id="ARBA00006096"/>
    </source>
</evidence>
<dbReference type="KEGG" id="ima:PO878_19245"/>
<dbReference type="GO" id="GO:0006508">
    <property type="term" value="P:proteolysis"/>
    <property type="evidence" value="ECO:0007669"/>
    <property type="project" value="InterPro"/>
</dbReference>
<dbReference type="InterPro" id="IPR000667">
    <property type="entry name" value="Peptidase_S13"/>
</dbReference>
<dbReference type="PANTHER" id="PTHR30023:SF0">
    <property type="entry name" value="PENICILLIN-SENSITIVE CARBOXYPEPTIDASE A"/>
    <property type="match status" value="1"/>
</dbReference>
<keyword evidence="4" id="KW-0645">Protease</keyword>